<accession>A0ABN7V910</accession>
<protein>
    <submittedName>
        <fullName evidence="2">27426_t:CDS:1</fullName>
    </submittedName>
</protein>
<comment type="caution">
    <text evidence="2">The sequence shown here is derived from an EMBL/GenBank/DDBJ whole genome shotgun (WGS) entry which is preliminary data.</text>
</comment>
<sequence>MAENLHPNSQSTSLTEEHETSPMQKSIHSEHSDESEPFIDVPHSEEDSDYMVSSLHSGSEKSFNLSGTMINSEDYTVSSDDSSFNSVNMGEAMDSYTPEIVLNDDVPIVPGPGENRDQILAPLINDENSEPEDEKRIISTPILATTPEVRPSSPAISEFATNSNTCISSENKKRILTPNISNILLGQNRYIDEDISSRELVRRFIHQEMLVPFFQGFSWAIGMHLYRYLRYGFSLRNLRRNFSTGITGNTQK</sequence>
<evidence type="ECO:0000313" key="2">
    <source>
        <dbReference type="EMBL" id="CAG8745235.1"/>
    </source>
</evidence>
<reference evidence="2 3" key="1">
    <citation type="submission" date="2021-06" db="EMBL/GenBank/DDBJ databases">
        <authorList>
            <person name="Kallberg Y."/>
            <person name="Tangrot J."/>
            <person name="Rosling A."/>
        </authorList>
    </citation>
    <scope>NUCLEOTIDE SEQUENCE [LARGE SCALE GENOMIC DNA]</scope>
    <source>
        <strain evidence="2 3">120-4 pot B 10/14</strain>
    </source>
</reference>
<dbReference type="EMBL" id="CAJVQB010011105">
    <property type="protein sequence ID" value="CAG8745235.1"/>
    <property type="molecule type" value="Genomic_DNA"/>
</dbReference>
<organism evidence="2 3">
    <name type="scientific">Gigaspora margarita</name>
    <dbReference type="NCBI Taxonomy" id="4874"/>
    <lineage>
        <taxon>Eukaryota</taxon>
        <taxon>Fungi</taxon>
        <taxon>Fungi incertae sedis</taxon>
        <taxon>Mucoromycota</taxon>
        <taxon>Glomeromycotina</taxon>
        <taxon>Glomeromycetes</taxon>
        <taxon>Diversisporales</taxon>
        <taxon>Gigasporaceae</taxon>
        <taxon>Gigaspora</taxon>
    </lineage>
</organism>
<name>A0ABN7V910_GIGMA</name>
<evidence type="ECO:0000256" key="1">
    <source>
        <dbReference type="SAM" id="MobiDB-lite"/>
    </source>
</evidence>
<feature type="compositionally biased region" description="Polar residues" evidence="1">
    <location>
        <begin position="1"/>
        <end position="14"/>
    </location>
</feature>
<gene>
    <name evidence="2" type="ORF">GMARGA_LOCUS15798</name>
</gene>
<dbReference type="Proteomes" id="UP000789901">
    <property type="component" value="Unassembled WGS sequence"/>
</dbReference>
<feature type="region of interest" description="Disordered" evidence="1">
    <location>
        <begin position="1"/>
        <end position="60"/>
    </location>
</feature>
<keyword evidence="3" id="KW-1185">Reference proteome</keyword>
<proteinExistence type="predicted"/>
<evidence type="ECO:0000313" key="3">
    <source>
        <dbReference type="Proteomes" id="UP000789901"/>
    </source>
</evidence>